<evidence type="ECO:0000256" key="3">
    <source>
        <dbReference type="ARBA" id="ARBA00023002"/>
    </source>
</evidence>
<dbReference type="InterPro" id="IPR008927">
    <property type="entry name" value="6-PGluconate_DH-like_C_sf"/>
</dbReference>
<comment type="similarity">
    <text evidence="1">Belongs to the ketopantoate reductase family.</text>
</comment>
<dbReference type="InterPro" id="IPR013752">
    <property type="entry name" value="KPA_reductase"/>
</dbReference>
<evidence type="ECO:0000256" key="2">
    <source>
        <dbReference type="ARBA" id="ARBA00022857"/>
    </source>
</evidence>
<keyword evidence="3" id="KW-0560">Oxidoreductase</keyword>
<dbReference type="InterPro" id="IPR036291">
    <property type="entry name" value="NAD(P)-bd_dom_sf"/>
</dbReference>
<dbReference type="InterPro" id="IPR013328">
    <property type="entry name" value="6PGD_dom2"/>
</dbReference>
<feature type="domain" description="Ketopantoate reductase C-terminal" evidence="6">
    <location>
        <begin position="225"/>
        <end position="342"/>
    </location>
</feature>
<evidence type="ECO:0008006" key="9">
    <source>
        <dbReference type="Google" id="ProtNLM"/>
    </source>
</evidence>
<reference evidence="7 8" key="1">
    <citation type="submission" date="2018-05" db="EMBL/GenBank/DDBJ databases">
        <title>Genome sequencing and assembly of the regulated plant pathogen Lachnellula willkommii and related sister species for the development of diagnostic species identification markers.</title>
        <authorList>
            <person name="Giroux E."/>
            <person name="Bilodeau G."/>
        </authorList>
    </citation>
    <scope>NUCLEOTIDE SEQUENCE [LARGE SCALE GENOMIC DNA]</scope>
    <source>
        <strain evidence="7 8">CBS 160.35</strain>
    </source>
</reference>
<organism evidence="7 8">
    <name type="scientific">Lachnellula occidentalis</name>
    <dbReference type="NCBI Taxonomy" id="215460"/>
    <lineage>
        <taxon>Eukaryota</taxon>
        <taxon>Fungi</taxon>
        <taxon>Dikarya</taxon>
        <taxon>Ascomycota</taxon>
        <taxon>Pezizomycotina</taxon>
        <taxon>Leotiomycetes</taxon>
        <taxon>Helotiales</taxon>
        <taxon>Lachnaceae</taxon>
        <taxon>Lachnellula</taxon>
    </lineage>
</organism>
<gene>
    <name evidence="7" type="primary">YDL144C_3</name>
    <name evidence="7" type="ORF">LOCC1_G000561</name>
</gene>
<dbReference type="Proteomes" id="UP000443090">
    <property type="component" value="Unassembled WGS sequence"/>
</dbReference>
<dbReference type="Gene3D" id="1.10.1040.10">
    <property type="entry name" value="N-(1-d-carboxylethyl)-l-norvaline Dehydrogenase, domain 2"/>
    <property type="match status" value="1"/>
</dbReference>
<evidence type="ECO:0000259" key="6">
    <source>
        <dbReference type="Pfam" id="PF08546"/>
    </source>
</evidence>
<dbReference type="OrthoDB" id="3609at2759"/>
<dbReference type="EMBL" id="QGMI01000009">
    <property type="protein sequence ID" value="TVY49557.1"/>
    <property type="molecule type" value="Genomic_DNA"/>
</dbReference>
<sequence>SFPFVASRFYPQSAPEITCLIIMSTKWNVLLVGSGGVGTMAAYNIEAGGLAAVTSVLRSNYEAVTQNGFTITSLDHGFVKGWKPSQIVKSIPNVAKEGLRSFDYIVVTTKNIADIHPTVAEIIAPAVTPGYTTIMLLQNGLNIEKPILAAFPINPVLSGVSLIGATETQPGHILHDDRDRLIVGAFENRNIPKETNLAAAKRFVEIYNASGKVQCTHDENVGFVRWRKLIYNACYNPVCAITGMDTARMRIYQSPIEDVIRPLMWEVWNIAKAAGHQLPEDIVQKMIDCDPEDTYFKPSMQQDIEKGNYIEFENLVGEPLREAERLGVPAPQLKTVYGMCKILQLKVMEQKGVVKLPSKDDPTRPILEMSQGSFVPS</sequence>
<proteinExistence type="inferred from homology"/>
<dbReference type="SUPFAM" id="SSF51735">
    <property type="entry name" value="NAD(P)-binding Rossmann-fold domains"/>
    <property type="match status" value="1"/>
</dbReference>
<dbReference type="SUPFAM" id="SSF48179">
    <property type="entry name" value="6-phosphogluconate dehydrogenase C-terminal domain-like"/>
    <property type="match status" value="1"/>
</dbReference>
<dbReference type="FunFam" id="1.10.1040.10:FF:000017">
    <property type="entry name" value="2-dehydropantoate 2-reductase"/>
    <property type="match status" value="1"/>
</dbReference>
<dbReference type="NCBIfam" id="TIGR00745">
    <property type="entry name" value="apbA_panE"/>
    <property type="match status" value="1"/>
</dbReference>
<dbReference type="AlphaFoldDB" id="A0A8H8SBK6"/>
<evidence type="ECO:0000313" key="8">
    <source>
        <dbReference type="Proteomes" id="UP000443090"/>
    </source>
</evidence>
<evidence type="ECO:0000256" key="4">
    <source>
        <dbReference type="SAM" id="MobiDB-lite"/>
    </source>
</evidence>
<feature type="region of interest" description="Disordered" evidence="4">
    <location>
        <begin position="358"/>
        <end position="377"/>
    </location>
</feature>
<dbReference type="Pfam" id="PF02558">
    <property type="entry name" value="ApbA"/>
    <property type="match status" value="1"/>
</dbReference>
<evidence type="ECO:0000256" key="1">
    <source>
        <dbReference type="ARBA" id="ARBA00007870"/>
    </source>
</evidence>
<dbReference type="PANTHER" id="PTHR21708">
    <property type="entry name" value="PROBABLE 2-DEHYDROPANTOATE 2-REDUCTASE"/>
    <property type="match status" value="1"/>
</dbReference>
<dbReference type="PANTHER" id="PTHR21708:SF30">
    <property type="entry name" value="2-DEHYDROPANTOATE 2-REDUCTASE-RELATED"/>
    <property type="match status" value="1"/>
</dbReference>
<dbReference type="Gene3D" id="3.40.50.720">
    <property type="entry name" value="NAD(P)-binding Rossmann-like Domain"/>
    <property type="match status" value="1"/>
</dbReference>
<dbReference type="InterPro" id="IPR051402">
    <property type="entry name" value="KPR-Related"/>
</dbReference>
<dbReference type="GO" id="GO:0015940">
    <property type="term" value="P:pantothenate biosynthetic process"/>
    <property type="evidence" value="ECO:0007669"/>
    <property type="project" value="InterPro"/>
</dbReference>
<dbReference type="InterPro" id="IPR003710">
    <property type="entry name" value="ApbA"/>
</dbReference>
<dbReference type="GO" id="GO:0008677">
    <property type="term" value="F:2-dehydropantoate 2-reductase activity"/>
    <property type="evidence" value="ECO:0007669"/>
    <property type="project" value="InterPro"/>
</dbReference>
<feature type="non-terminal residue" evidence="7">
    <location>
        <position position="377"/>
    </location>
</feature>
<keyword evidence="8" id="KW-1185">Reference proteome</keyword>
<comment type="caution">
    <text evidence="7">The sequence shown here is derived from an EMBL/GenBank/DDBJ whole genome shotgun (WGS) entry which is preliminary data.</text>
</comment>
<name>A0A8H8SBK6_9HELO</name>
<evidence type="ECO:0000313" key="7">
    <source>
        <dbReference type="EMBL" id="TVY49557.1"/>
    </source>
</evidence>
<feature type="domain" description="Ketopantoate reductase N-terminal" evidence="5">
    <location>
        <begin position="29"/>
        <end position="187"/>
    </location>
</feature>
<keyword evidence="2" id="KW-0521">NADP</keyword>
<protein>
    <recommendedName>
        <fullName evidence="9">2-dehydropantoate 2-reductase</fullName>
    </recommendedName>
</protein>
<dbReference type="GO" id="GO:0005737">
    <property type="term" value="C:cytoplasm"/>
    <property type="evidence" value="ECO:0007669"/>
    <property type="project" value="TreeGrafter"/>
</dbReference>
<accession>A0A8H8SBK6</accession>
<dbReference type="InterPro" id="IPR013332">
    <property type="entry name" value="KPR_N"/>
</dbReference>
<dbReference type="Pfam" id="PF08546">
    <property type="entry name" value="ApbA_C"/>
    <property type="match status" value="1"/>
</dbReference>
<evidence type="ECO:0000259" key="5">
    <source>
        <dbReference type="Pfam" id="PF02558"/>
    </source>
</evidence>